<sequence length="103" mass="12224">MHEPITNLLSSQSTMVEKVVHDEEPNDDDIMVSFADLQFDPKEENVPDNLIMSERLAFHSKRYDYKIQKLRDVEKERHELFVEQVATMKESLDLKIVELKYEL</sequence>
<organism evidence="1 2">
    <name type="scientific">Lactuca saligna</name>
    <name type="common">Willowleaf lettuce</name>
    <dbReference type="NCBI Taxonomy" id="75948"/>
    <lineage>
        <taxon>Eukaryota</taxon>
        <taxon>Viridiplantae</taxon>
        <taxon>Streptophyta</taxon>
        <taxon>Embryophyta</taxon>
        <taxon>Tracheophyta</taxon>
        <taxon>Spermatophyta</taxon>
        <taxon>Magnoliopsida</taxon>
        <taxon>eudicotyledons</taxon>
        <taxon>Gunneridae</taxon>
        <taxon>Pentapetalae</taxon>
        <taxon>asterids</taxon>
        <taxon>campanulids</taxon>
        <taxon>Asterales</taxon>
        <taxon>Asteraceae</taxon>
        <taxon>Cichorioideae</taxon>
        <taxon>Cichorieae</taxon>
        <taxon>Lactucinae</taxon>
        <taxon>Lactuca</taxon>
    </lineage>
</organism>
<proteinExistence type="predicted"/>
<evidence type="ECO:0000313" key="2">
    <source>
        <dbReference type="Proteomes" id="UP001177003"/>
    </source>
</evidence>
<name>A0AA35YB58_LACSI</name>
<reference evidence="1" key="1">
    <citation type="submission" date="2023-04" db="EMBL/GenBank/DDBJ databases">
        <authorList>
            <person name="Vijverberg K."/>
            <person name="Xiong W."/>
            <person name="Schranz E."/>
        </authorList>
    </citation>
    <scope>NUCLEOTIDE SEQUENCE</scope>
</reference>
<evidence type="ECO:0000313" key="1">
    <source>
        <dbReference type="EMBL" id="CAI9272160.1"/>
    </source>
</evidence>
<accession>A0AA35YB58</accession>
<protein>
    <submittedName>
        <fullName evidence="1">Uncharacterized protein</fullName>
    </submittedName>
</protein>
<dbReference type="Proteomes" id="UP001177003">
    <property type="component" value="Chromosome 2"/>
</dbReference>
<gene>
    <name evidence="1" type="ORF">LSALG_LOCUS12403</name>
</gene>
<dbReference type="AlphaFoldDB" id="A0AA35YB58"/>
<keyword evidence="2" id="KW-1185">Reference proteome</keyword>
<dbReference type="EMBL" id="OX465078">
    <property type="protein sequence ID" value="CAI9272160.1"/>
    <property type="molecule type" value="Genomic_DNA"/>
</dbReference>